<dbReference type="Proteomes" id="UP001293791">
    <property type="component" value="Unassembled WGS sequence"/>
</dbReference>
<evidence type="ECO:0000256" key="8">
    <source>
        <dbReference type="ARBA" id="ARBA00022840"/>
    </source>
</evidence>
<dbReference type="EC" id="2.7.4.22" evidence="11"/>
<dbReference type="GO" id="GO:0016301">
    <property type="term" value="F:kinase activity"/>
    <property type="evidence" value="ECO:0007669"/>
    <property type="project" value="UniProtKB-KW"/>
</dbReference>
<comment type="catalytic activity">
    <reaction evidence="10 11">
        <text>UMP + ATP = UDP + ADP</text>
        <dbReference type="Rhea" id="RHEA:24400"/>
        <dbReference type="ChEBI" id="CHEBI:30616"/>
        <dbReference type="ChEBI" id="CHEBI:57865"/>
        <dbReference type="ChEBI" id="CHEBI:58223"/>
        <dbReference type="ChEBI" id="CHEBI:456216"/>
        <dbReference type="EC" id="2.7.4.22"/>
    </reaction>
</comment>
<evidence type="ECO:0000256" key="5">
    <source>
        <dbReference type="ARBA" id="ARBA00022679"/>
    </source>
</evidence>
<evidence type="ECO:0000256" key="10">
    <source>
        <dbReference type="ARBA" id="ARBA00047767"/>
    </source>
</evidence>
<comment type="similarity">
    <text evidence="3 11">Belongs to the UMP kinase family.</text>
</comment>
<sequence length="236" mass="25861">MSLKFSRILIKLSGEALMGDQSFGHDRSVMLGICQDIKEAYDLGCQVCIVVGGGNIFRGSLAITMGIERTTADHMGMLATCINALAMQSMIEQMGIPIRMQSSIPMTAIAEQYIRRRAIRHMEKGRIVIFSAGTGHPFFTTDTAASLRAAETNCKAIFKATQVDGVYSSDPKKDFGAQKYSSLSYKDVMDKDLRIMDTAAISLAKENKIPILVFNIRKRGEIARVLTSGGEYSIIS</sequence>
<feature type="domain" description="Aspartate/glutamate/uridylate kinase" evidence="12">
    <location>
        <begin position="7"/>
        <end position="215"/>
    </location>
</feature>
<comment type="subcellular location">
    <subcellularLocation>
        <location evidence="1 11">Cytoplasm</location>
    </subcellularLocation>
</comment>
<feature type="binding site" evidence="11">
    <location>
        <begin position="11"/>
        <end position="14"/>
    </location>
    <ligand>
        <name>ATP</name>
        <dbReference type="ChEBI" id="CHEBI:30616"/>
    </ligand>
</feature>
<keyword evidence="9 11" id="KW-0665">Pyrimidine biosynthesis</keyword>
<keyword evidence="4 11" id="KW-0963">Cytoplasm</keyword>
<accession>A0ABU5L8I9</accession>
<dbReference type="Gene3D" id="3.40.1160.10">
    <property type="entry name" value="Acetylglutamate kinase-like"/>
    <property type="match status" value="1"/>
</dbReference>
<dbReference type="NCBIfam" id="TIGR02075">
    <property type="entry name" value="pyrH_bact"/>
    <property type="match status" value="1"/>
</dbReference>
<feature type="binding site" evidence="11">
    <location>
        <position position="170"/>
    </location>
    <ligand>
        <name>ATP</name>
        <dbReference type="ChEBI" id="CHEBI:30616"/>
    </ligand>
</feature>
<dbReference type="InterPro" id="IPR011817">
    <property type="entry name" value="Uridylate_kinase"/>
</dbReference>
<dbReference type="InterPro" id="IPR001048">
    <property type="entry name" value="Asp/Glu/Uridylate_kinase"/>
</dbReference>
<dbReference type="HAMAP" id="MF_01220_B">
    <property type="entry name" value="PyrH_B"/>
    <property type="match status" value="1"/>
</dbReference>
<evidence type="ECO:0000256" key="2">
    <source>
        <dbReference type="ARBA" id="ARBA00004791"/>
    </source>
</evidence>
<name>A0ABU5L8I9_9RICK</name>
<evidence type="ECO:0000256" key="9">
    <source>
        <dbReference type="ARBA" id="ARBA00022975"/>
    </source>
</evidence>
<feature type="binding site" evidence="11">
    <location>
        <position position="161"/>
    </location>
    <ligand>
        <name>ATP</name>
        <dbReference type="ChEBI" id="CHEBI:30616"/>
    </ligand>
</feature>
<feature type="binding site" evidence="11">
    <location>
        <position position="162"/>
    </location>
    <ligand>
        <name>ATP</name>
        <dbReference type="ChEBI" id="CHEBI:30616"/>
    </ligand>
</feature>
<dbReference type="PANTHER" id="PTHR42833">
    <property type="entry name" value="URIDYLATE KINASE"/>
    <property type="match status" value="1"/>
</dbReference>
<protein>
    <recommendedName>
        <fullName evidence="11">Uridylate kinase</fullName>
        <shortName evidence="11">UK</shortName>
        <ecNumber evidence="11">2.7.4.22</ecNumber>
    </recommendedName>
    <alternativeName>
        <fullName evidence="11">Uridine monophosphate kinase</fullName>
        <shortName evidence="11">UMP kinase</shortName>
        <shortName evidence="11">UMPK</shortName>
    </alternativeName>
</protein>
<keyword evidence="5 11" id="KW-0808">Transferase</keyword>
<dbReference type="RefSeq" id="WP_322497900.1">
    <property type="nucleotide sequence ID" value="NZ_JARGYT010000049.1"/>
</dbReference>
<dbReference type="PIRSF" id="PIRSF005650">
    <property type="entry name" value="Uridylate_kin"/>
    <property type="match status" value="1"/>
</dbReference>
<evidence type="ECO:0000256" key="6">
    <source>
        <dbReference type="ARBA" id="ARBA00022741"/>
    </source>
</evidence>
<dbReference type="InterPro" id="IPR036393">
    <property type="entry name" value="AceGlu_kinase-like_sf"/>
</dbReference>
<gene>
    <name evidence="11" type="primary">pyrH</name>
    <name evidence="13" type="ORF">Cyrtocomes_00815</name>
</gene>
<comment type="caution">
    <text evidence="13">The sequence shown here is derived from an EMBL/GenBank/DDBJ whole genome shotgun (WGS) entry which is preliminary data.</text>
</comment>
<comment type="subunit">
    <text evidence="11">Homohexamer.</text>
</comment>
<feature type="binding site" evidence="11">
    <location>
        <position position="58"/>
    </location>
    <ligand>
        <name>ATP</name>
        <dbReference type="ChEBI" id="CHEBI:30616"/>
    </ligand>
</feature>
<comment type="activity regulation">
    <text evidence="11">Inhibited by UTP.</text>
</comment>
<feature type="binding site" evidence="11">
    <location>
        <position position="73"/>
    </location>
    <ligand>
        <name>UMP</name>
        <dbReference type="ChEBI" id="CHEBI:57865"/>
    </ligand>
</feature>
<feature type="binding site" evidence="11">
    <location>
        <begin position="134"/>
        <end position="141"/>
    </location>
    <ligand>
        <name>UMP</name>
        <dbReference type="ChEBI" id="CHEBI:57865"/>
    </ligand>
</feature>
<dbReference type="EMBL" id="JARGYT010000049">
    <property type="protein sequence ID" value="MDZ5762432.1"/>
    <property type="molecule type" value="Genomic_DNA"/>
</dbReference>
<feature type="binding site" evidence="11">
    <location>
        <position position="54"/>
    </location>
    <ligand>
        <name>ATP</name>
        <dbReference type="ChEBI" id="CHEBI:30616"/>
    </ligand>
</feature>
<comment type="function">
    <text evidence="11">Catalyzes the reversible phosphorylation of UMP to UDP.</text>
</comment>
<evidence type="ECO:0000313" key="14">
    <source>
        <dbReference type="Proteomes" id="UP001293791"/>
    </source>
</evidence>
<evidence type="ECO:0000256" key="1">
    <source>
        <dbReference type="ARBA" id="ARBA00004496"/>
    </source>
</evidence>
<proteinExistence type="inferred from homology"/>
<reference evidence="13 14" key="1">
    <citation type="submission" date="2023-02" db="EMBL/GenBank/DDBJ databases">
        <title>Host association and intracellularity evolved multiple times independently in the Rickettsiales.</title>
        <authorList>
            <person name="Castelli M."/>
            <person name="Nardi T."/>
            <person name="Gammuto L."/>
            <person name="Bellinzona G."/>
            <person name="Sabaneyeva E."/>
            <person name="Potekhin A."/>
            <person name="Serra V."/>
            <person name="Petroni G."/>
            <person name="Sassera D."/>
        </authorList>
    </citation>
    <scope>NUCLEOTIDE SEQUENCE [LARGE SCALE GENOMIC DNA]</scope>
    <source>
        <strain evidence="13 14">BOD18</strain>
    </source>
</reference>
<evidence type="ECO:0000256" key="11">
    <source>
        <dbReference type="HAMAP-Rule" id="MF_01220"/>
    </source>
</evidence>
<keyword evidence="6 11" id="KW-0547">Nucleotide-binding</keyword>
<keyword evidence="14" id="KW-1185">Reference proteome</keyword>
<dbReference type="SUPFAM" id="SSF53633">
    <property type="entry name" value="Carbamate kinase-like"/>
    <property type="match status" value="1"/>
</dbReference>
<organism evidence="13 14">
    <name type="scientific">Candidatus Cyrtobacter comes</name>
    <dbReference type="NCBI Taxonomy" id="675776"/>
    <lineage>
        <taxon>Bacteria</taxon>
        <taxon>Pseudomonadati</taxon>
        <taxon>Pseudomonadota</taxon>
        <taxon>Alphaproteobacteria</taxon>
        <taxon>Rickettsiales</taxon>
        <taxon>Candidatus Midichloriaceae</taxon>
        <taxon>Candidatus Cyrtobacter</taxon>
    </lineage>
</organism>
<keyword evidence="8 11" id="KW-0067">ATP-binding</keyword>
<comment type="pathway">
    <text evidence="2 11">Pyrimidine metabolism; CTP biosynthesis via de novo pathway; UDP from UMP (UMPK route): step 1/1.</text>
</comment>
<evidence type="ECO:0000256" key="3">
    <source>
        <dbReference type="ARBA" id="ARBA00007614"/>
    </source>
</evidence>
<dbReference type="PANTHER" id="PTHR42833:SF4">
    <property type="entry name" value="URIDYLATE KINASE PUMPKIN, CHLOROPLASTIC"/>
    <property type="match status" value="1"/>
</dbReference>
<dbReference type="InterPro" id="IPR015963">
    <property type="entry name" value="Uridylate_kinase_bac"/>
</dbReference>
<evidence type="ECO:0000259" key="12">
    <source>
        <dbReference type="Pfam" id="PF00696"/>
    </source>
</evidence>
<dbReference type="Pfam" id="PF00696">
    <property type="entry name" value="AA_kinase"/>
    <property type="match status" value="1"/>
</dbReference>
<keyword evidence="7 11" id="KW-0418">Kinase</keyword>
<dbReference type="CDD" id="cd04254">
    <property type="entry name" value="AAK_UMPK-PyrH-Ec"/>
    <property type="match status" value="1"/>
</dbReference>
<feature type="binding site" evidence="11">
    <location>
        <position position="167"/>
    </location>
    <ligand>
        <name>ATP</name>
        <dbReference type="ChEBI" id="CHEBI:30616"/>
    </ligand>
</feature>
<evidence type="ECO:0000313" key="13">
    <source>
        <dbReference type="EMBL" id="MDZ5762432.1"/>
    </source>
</evidence>
<comment type="caution">
    <text evidence="11">Lacks conserved residue(s) required for the propagation of feature annotation.</text>
</comment>
<feature type="binding site" evidence="11">
    <location>
        <position position="53"/>
    </location>
    <ligand>
        <name>UMP</name>
        <dbReference type="ChEBI" id="CHEBI:57865"/>
    </ligand>
</feature>
<evidence type="ECO:0000256" key="7">
    <source>
        <dbReference type="ARBA" id="ARBA00022777"/>
    </source>
</evidence>
<evidence type="ECO:0000256" key="4">
    <source>
        <dbReference type="ARBA" id="ARBA00022490"/>
    </source>
</evidence>